<dbReference type="Proteomes" id="UP000199354">
    <property type="component" value="Unassembled WGS sequence"/>
</dbReference>
<dbReference type="EMBL" id="FMVF01000020">
    <property type="protein sequence ID" value="SCY95710.1"/>
    <property type="molecule type" value="Genomic_DNA"/>
</dbReference>
<feature type="domain" description="Antitoxin Xre-like helix-turn-helix" evidence="2">
    <location>
        <begin position="23"/>
        <end position="83"/>
    </location>
</feature>
<dbReference type="InterPro" id="IPR024467">
    <property type="entry name" value="Xre/MbcA/ParS-like_toxin-bd"/>
</dbReference>
<protein>
    <submittedName>
        <fullName evidence="3">Putative toxin-antitoxin system antitoxin component, TIGR02293 family</fullName>
    </submittedName>
</protein>
<dbReference type="NCBIfam" id="TIGR02293">
    <property type="entry name" value="TAS_TIGR02293"/>
    <property type="match status" value="1"/>
</dbReference>
<sequence>MATLNLLEPAAAYAVDDKEVLSLIEAVRQGVKFNAFFNFASKGPFSINEWSTFLHLSERTMQRYKREKKTFDPLQSEKILEIALLYKKGTDVFGNGEKFNNWLTTDNVALGNVKPKDLFDSSFGINLLKDELGRIEYGVLA</sequence>
<gene>
    <name evidence="3" type="ORF">SAMN02927903_03093</name>
</gene>
<dbReference type="RefSeq" id="WP_091146461.1">
    <property type="nucleotide sequence ID" value="NZ_FMVF01000020.1"/>
</dbReference>
<dbReference type="GO" id="GO:0003677">
    <property type="term" value="F:DNA binding"/>
    <property type="evidence" value="ECO:0007669"/>
    <property type="project" value="InterPro"/>
</dbReference>
<evidence type="ECO:0000313" key="3">
    <source>
        <dbReference type="EMBL" id="SCY95710.1"/>
    </source>
</evidence>
<evidence type="ECO:0000313" key="4">
    <source>
        <dbReference type="Proteomes" id="UP000199354"/>
    </source>
</evidence>
<dbReference type="InterPro" id="IPR011979">
    <property type="entry name" value="Antitox_Xre"/>
</dbReference>
<keyword evidence="4" id="KW-1185">Reference proteome</keyword>
<name>A0A1G5K6M2_9FLAO</name>
<evidence type="ECO:0000259" key="2">
    <source>
        <dbReference type="Pfam" id="PF20432"/>
    </source>
</evidence>
<dbReference type="Pfam" id="PF20432">
    <property type="entry name" value="Xre-like-HTH"/>
    <property type="match status" value="1"/>
</dbReference>
<evidence type="ECO:0000259" key="1">
    <source>
        <dbReference type="Pfam" id="PF09722"/>
    </source>
</evidence>
<feature type="domain" description="Antitoxin Xre/MbcA/ParS-like toxin-binding" evidence="1">
    <location>
        <begin position="89"/>
        <end position="138"/>
    </location>
</feature>
<proteinExistence type="predicted"/>
<dbReference type="Pfam" id="PF09722">
    <property type="entry name" value="Xre_MbcA_ParS_C"/>
    <property type="match status" value="1"/>
</dbReference>
<accession>A0A1G5K6M2</accession>
<dbReference type="STRING" id="490189.SAMN02927903_03093"/>
<reference evidence="3 4" key="1">
    <citation type="submission" date="2016-10" db="EMBL/GenBank/DDBJ databases">
        <authorList>
            <person name="de Groot N.N."/>
        </authorList>
    </citation>
    <scope>NUCLEOTIDE SEQUENCE [LARGE SCALE GENOMIC DNA]</scope>
    <source>
        <strain evidence="3 4">CGMCC 1.7031</strain>
    </source>
</reference>
<organism evidence="3 4">
    <name type="scientific">Flavobacterium caeni</name>
    <dbReference type="NCBI Taxonomy" id="490189"/>
    <lineage>
        <taxon>Bacteria</taxon>
        <taxon>Pseudomonadati</taxon>
        <taxon>Bacteroidota</taxon>
        <taxon>Flavobacteriia</taxon>
        <taxon>Flavobacteriales</taxon>
        <taxon>Flavobacteriaceae</taxon>
        <taxon>Flavobacterium</taxon>
    </lineage>
</organism>
<dbReference type="OrthoDB" id="5770459at2"/>
<dbReference type="AlphaFoldDB" id="A0A1G5K6M2"/>
<dbReference type="InterPro" id="IPR046847">
    <property type="entry name" value="Xre-like_HTH"/>
</dbReference>